<dbReference type="Proteomes" id="UP000094070">
    <property type="component" value="Unassembled WGS sequence"/>
</dbReference>
<dbReference type="Gene3D" id="2.50.20.10">
    <property type="entry name" value="Lipoprotein localisation LolA/LolB/LppX"/>
    <property type="match status" value="1"/>
</dbReference>
<proteinExistence type="predicted"/>
<dbReference type="eggNOG" id="COG2834">
    <property type="taxonomic scope" value="Bacteria"/>
</dbReference>
<evidence type="ECO:0008006" key="7">
    <source>
        <dbReference type="Google" id="ProtNLM"/>
    </source>
</evidence>
<keyword evidence="2" id="KW-0813">Transport</keyword>
<accession>A0A1E5E2N1</accession>
<evidence type="ECO:0000313" key="6">
    <source>
        <dbReference type="Proteomes" id="UP000094070"/>
    </source>
</evidence>
<dbReference type="STRING" id="1188252.A1QC_08720"/>
<keyword evidence="4" id="KW-0653">Protein transport</keyword>
<dbReference type="EMBL" id="AJYK02000062">
    <property type="protein sequence ID" value="OEF25446.1"/>
    <property type="molecule type" value="Genomic_DNA"/>
</dbReference>
<dbReference type="AlphaFoldDB" id="A0A1E5E2N1"/>
<name>A0A1E5E2N1_9VIBR</name>
<evidence type="ECO:0000313" key="5">
    <source>
        <dbReference type="EMBL" id="OEF25446.1"/>
    </source>
</evidence>
<comment type="caution">
    <text evidence="5">The sequence shown here is derived from an EMBL/GenBank/DDBJ whole genome shotgun (WGS) entry which is preliminary data.</text>
</comment>
<gene>
    <name evidence="5" type="ORF">A1QC_08720</name>
</gene>
<dbReference type="OrthoDB" id="5700849at2"/>
<sequence length="218" mass="24869">MHKSWIKRDWKTTVGMIFLVCAIMFIAKPSQATSINLEQLQQQLSNHPIVRGDFVQTRHMKMFDAPLQSSGTFLLSSQHGLWWQQTSPFPTSLILTQDKLSQRIGDQPAQILKVRDNPMVFYFSHVFLSLFQGDTNALTEQFELKLTQESANSPWQLQLTPKAAPLNKVFNSITVSGKDYINHVELNEVRGDKSIIDFTHQQSAPETLSTAEKEAFNF</sequence>
<organism evidence="5 6">
    <name type="scientific">Vibrio rumoiensis 1S-45</name>
    <dbReference type="NCBI Taxonomy" id="1188252"/>
    <lineage>
        <taxon>Bacteria</taxon>
        <taxon>Pseudomonadati</taxon>
        <taxon>Pseudomonadota</taxon>
        <taxon>Gammaproteobacteria</taxon>
        <taxon>Vibrionales</taxon>
        <taxon>Vibrionaceae</taxon>
        <taxon>Vibrio</taxon>
    </lineage>
</organism>
<protein>
    <recommendedName>
        <fullName evidence="7">Outer membrane lipoprotein carrier protein LolA</fullName>
    </recommendedName>
</protein>
<comment type="subunit">
    <text evidence="1">Monomer.</text>
</comment>
<dbReference type="InterPro" id="IPR004564">
    <property type="entry name" value="OM_lipoprot_carrier_LolA-like"/>
</dbReference>
<dbReference type="Pfam" id="PF19574">
    <property type="entry name" value="LolA_3"/>
    <property type="match status" value="1"/>
</dbReference>
<keyword evidence="3" id="KW-0732">Signal</keyword>
<dbReference type="GO" id="GO:0015031">
    <property type="term" value="P:protein transport"/>
    <property type="evidence" value="ECO:0007669"/>
    <property type="project" value="UniProtKB-KW"/>
</dbReference>
<keyword evidence="6" id="KW-1185">Reference proteome</keyword>
<evidence type="ECO:0000256" key="2">
    <source>
        <dbReference type="ARBA" id="ARBA00022448"/>
    </source>
</evidence>
<dbReference type="InterPro" id="IPR029046">
    <property type="entry name" value="LolA/LolB/LppX"/>
</dbReference>
<dbReference type="SUPFAM" id="SSF89392">
    <property type="entry name" value="Prokaryotic lipoproteins and lipoprotein localization factors"/>
    <property type="match status" value="1"/>
</dbReference>
<dbReference type="CDD" id="cd16325">
    <property type="entry name" value="LolA"/>
    <property type="match status" value="1"/>
</dbReference>
<evidence type="ECO:0000256" key="4">
    <source>
        <dbReference type="ARBA" id="ARBA00022927"/>
    </source>
</evidence>
<reference evidence="5 6" key="1">
    <citation type="journal article" date="2012" name="Science">
        <title>Ecological populations of bacteria act as socially cohesive units of antibiotic production and resistance.</title>
        <authorList>
            <person name="Cordero O.X."/>
            <person name="Wildschutte H."/>
            <person name="Kirkup B."/>
            <person name="Proehl S."/>
            <person name="Ngo L."/>
            <person name="Hussain F."/>
            <person name="Le Roux F."/>
            <person name="Mincer T."/>
            <person name="Polz M.F."/>
        </authorList>
    </citation>
    <scope>NUCLEOTIDE SEQUENCE [LARGE SCALE GENOMIC DNA]</scope>
    <source>
        <strain evidence="5 6">1S-45</strain>
    </source>
</reference>
<dbReference type="RefSeq" id="WP_017024899.1">
    <property type="nucleotide sequence ID" value="NZ_AJYK02000062.1"/>
</dbReference>
<evidence type="ECO:0000256" key="1">
    <source>
        <dbReference type="ARBA" id="ARBA00011245"/>
    </source>
</evidence>
<evidence type="ECO:0000256" key="3">
    <source>
        <dbReference type="ARBA" id="ARBA00022729"/>
    </source>
</evidence>